<evidence type="ECO:0000313" key="10">
    <source>
        <dbReference type="Proteomes" id="UP001500307"/>
    </source>
</evidence>
<dbReference type="Gene3D" id="3.40.980.20">
    <property type="entry name" value="Four-carbon acid sugar kinase, nucleotide binding domain"/>
    <property type="match status" value="1"/>
</dbReference>
<comment type="caution">
    <text evidence="9">The sequence shown here is derived from an EMBL/GenBank/DDBJ whole genome shotgun (WGS) entry which is preliminary data.</text>
</comment>
<protein>
    <submittedName>
        <fullName evidence="9">Four-carbon acid sugar kinase family protein</fullName>
    </submittedName>
</protein>
<keyword evidence="10" id="KW-1185">Reference proteome</keyword>
<dbReference type="InterPro" id="IPR042213">
    <property type="entry name" value="NBD_C_sf"/>
</dbReference>
<name>A0ABP8SU18_9ACTN</name>
<evidence type="ECO:0000256" key="1">
    <source>
        <dbReference type="ARBA" id="ARBA00005715"/>
    </source>
</evidence>
<dbReference type="Proteomes" id="UP001500307">
    <property type="component" value="Unassembled WGS sequence"/>
</dbReference>
<proteinExistence type="inferred from homology"/>
<sequence length="441" mass="46649">MPDLATWRAEVAADQRPKVIVDDDPTGTQAVSDVDVILRPHRAAFDDFFASAQPATFVLSNSRALAARPAAELVGGIARMVNAAARDTGRPATLILRGDSTLRGHVVAEVEAVAPHTPVLFVPAFLDGGRFTRDGIHYLRTAAGNVPVADTEFARDPVFAYRSANLCDWVREVSGGRRHAVTVPLARLRGHGPEAVAEALLSARPDAFVIPDCVSEADILAIAAGLIRAQNRGARVVVRCAASLAAALAGLSTRPLERIQLPPPGRVLVTCGSFTAASTRQLRALGGLWDRRVEIPASAQRGDDALLASVVRERLEQDGHALLASDRTPSHAEIPAAPELLMDTLVETVRRLAAEVDLVVAKGGITSARLATDALGANGAWVRGQILPGVPVWNLRTPQGAPSYVVVPGNVGTDSTLRDILDRISTDPDPQRSLLDQGAGR</sequence>
<dbReference type="InterPro" id="IPR031475">
    <property type="entry name" value="NBD_C"/>
</dbReference>
<organism evidence="9 10">
    <name type="scientific">Micromonospora coerulea</name>
    <dbReference type="NCBI Taxonomy" id="47856"/>
    <lineage>
        <taxon>Bacteria</taxon>
        <taxon>Bacillati</taxon>
        <taxon>Actinomycetota</taxon>
        <taxon>Actinomycetes</taxon>
        <taxon>Micromonosporales</taxon>
        <taxon>Micromonosporaceae</taxon>
        <taxon>Micromonospora</taxon>
    </lineage>
</organism>
<feature type="domain" description="Four-carbon acid sugar kinase nucleotide binding" evidence="8">
    <location>
        <begin position="268"/>
        <end position="417"/>
    </location>
</feature>
<keyword evidence="5" id="KW-0067">ATP-binding</keyword>
<evidence type="ECO:0000256" key="5">
    <source>
        <dbReference type="ARBA" id="ARBA00022840"/>
    </source>
</evidence>
<evidence type="ECO:0000259" key="8">
    <source>
        <dbReference type="Pfam" id="PF17042"/>
    </source>
</evidence>
<feature type="domain" description="Four-carbon acid sugar kinase N-terminal" evidence="7">
    <location>
        <begin position="19"/>
        <end position="248"/>
    </location>
</feature>
<dbReference type="Gene3D" id="3.40.50.10840">
    <property type="entry name" value="Putative sugar-binding, N-terminal domain"/>
    <property type="match status" value="1"/>
</dbReference>
<evidence type="ECO:0000259" key="7">
    <source>
        <dbReference type="Pfam" id="PF07005"/>
    </source>
</evidence>
<gene>
    <name evidence="9" type="ORF">GCM10023176_39390</name>
</gene>
<dbReference type="SUPFAM" id="SSF142764">
    <property type="entry name" value="YgbK-like"/>
    <property type="match status" value="1"/>
</dbReference>
<dbReference type="Pfam" id="PF07005">
    <property type="entry name" value="SBD_N"/>
    <property type="match status" value="1"/>
</dbReference>
<dbReference type="InterPro" id="IPR010737">
    <property type="entry name" value="4-carb_acid_sugar_kinase_N"/>
</dbReference>
<accession>A0ABP8SU18</accession>
<comment type="similarity">
    <text evidence="1">Belongs to the four-carbon acid sugar kinase family.</text>
</comment>
<dbReference type="EMBL" id="BAABGU010000022">
    <property type="protein sequence ID" value="GAA4573753.1"/>
    <property type="molecule type" value="Genomic_DNA"/>
</dbReference>
<keyword evidence="3" id="KW-0547">Nucleotide-binding</keyword>
<dbReference type="RefSeq" id="WP_346121594.1">
    <property type="nucleotide sequence ID" value="NZ_BAABGU010000022.1"/>
</dbReference>
<dbReference type="InterPro" id="IPR037051">
    <property type="entry name" value="4-carb_acid_sugar_kinase_N_sf"/>
</dbReference>
<evidence type="ECO:0000256" key="4">
    <source>
        <dbReference type="ARBA" id="ARBA00022777"/>
    </source>
</evidence>
<keyword evidence="6" id="KW-0119">Carbohydrate metabolism</keyword>
<evidence type="ECO:0000256" key="6">
    <source>
        <dbReference type="ARBA" id="ARBA00023277"/>
    </source>
</evidence>
<dbReference type="GO" id="GO:0016301">
    <property type="term" value="F:kinase activity"/>
    <property type="evidence" value="ECO:0007669"/>
    <property type="project" value="UniProtKB-KW"/>
</dbReference>
<keyword evidence="2" id="KW-0808">Transferase</keyword>
<dbReference type="Pfam" id="PF17042">
    <property type="entry name" value="NBD_C"/>
    <property type="match status" value="1"/>
</dbReference>
<evidence type="ECO:0000256" key="3">
    <source>
        <dbReference type="ARBA" id="ARBA00022741"/>
    </source>
</evidence>
<evidence type="ECO:0000256" key="2">
    <source>
        <dbReference type="ARBA" id="ARBA00022679"/>
    </source>
</evidence>
<evidence type="ECO:0000313" key="9">
    <source>
        <dbReference type="EMBL" id="GAA4573753.1"/>
    </source>
</evidence>
<reference evidence="10" key="1">
    <citation type="journal article" date="2019" name="Int. J. Syst. Evol. Microbiol.">
        <title>The Global Catalogue of Microorganisms (GCM) 10K type strain sequencing project: providing services to taxonomists for standard genome sequencing and annotation.</title>
        <authorList>
            <consortium name="The Broad Institute Genomics Platform"/>
            <consortium name="The Broad Institute Genome Sequencing Center for Infectious Disease"/>
            <person name="Wu L."/>
            <person name="Ma J."/>
        </authorList>
    </citation>
    <scope>NUCLEOTIDE SEQUENCE [LARGE SCALE GENOMIC DNA]</scope>
    <source>
        <strain evidence="10">JCM 3175</strain>
    </source>
</reference>
<keyword evidence="4 9" id="KW-0418">Kinase</keyword>